<keyword evidence="3" id="KW-1185">Reference proteome</keyword>
<dbReference type="EMBL" id="BGZK01000280">
    <property type="protein sequence ID" value="GBP33863.1"/>
    <property type="molecule type" value="Genomic_DNA"/>
</dbReference>
<evidence type="ECO:0000256" key="1">
    <source>
        <dbReference type="SAM" id="MobiDB-lite"/>
    </source>
</evidence>
<dbReference type="STRING" id="151549.A0A4C1V4W4"/>
<gene>
    <name evidence="2" type="ORF">EVAR_20974_1</name>
</gene>
<feature type="region of interest" description="Disordered" evidence="1">
    <location>
        <begin position="315"/>
        <end position="492"/>
    </location>
</feature>
<protein>
    <submittedName>
        <fullName evidence="2">Uncharacterized protein</fullName>
    </submittedName>
</protein>
<dbReference type="Proteomes" id="UP000299102">
    <property type="component" value="Unassembled WGS sequence"/>
</dbReference>
<feature type="compositionally biased region" description="Basic and acidic residues" evidence="1">
    <location>
        <begin position="403"/>
        <end position="412"/>
    </location>
</feature>
<name>A0A4C1V4W4_EUMVA</name>
<comment type="caution">
    <text evidence="2">The sequence shown here is derived from an EMBL/GenBank/DDBJ whole genome shotgun (WGS) entry which is preliminary data.</text>
</comment>
<evidence type="ECO:0000313" key="3">
    <source>
        <dbReference type="Proteomes" id="UP000299102"/>
    </source>
</evidence>
<feature type="compositionally biased region" description="Polar residues" evidence="1">
    <location>
        <begin position="482"/>
        <end position="491"/>
    </location>
</feature>
<feature type="compositionally biased region" description="Polar residues" evidence="1">
    <location>
        <begin position="446"/>
        <end position="464"/>
    </location>
</feature>
<dbReference type="OrthoDB" id="8193942at2759"/>
<sequence>MFVPKEDLERIWKSSRRDRLRVQEDKIWENFCKEQDVVKDICQDNPYEFLENFPETYVKELRETKHLKMKQSQNAIEVGDINQGAENTPIIYFTDDLHASRVCVPQDLSEGYPLSGDEQTVEQEPVCEEILNASNETNLQSIKRNNAVKLPFGKHTQFQAQMVRMESLHHNILQALQVFHKSFEQTHCLGDNIDQLRNLMQLLRDTMTECAAIAWPTGVAAMRDIHSDIILSNCENVNVALLEHAIKTERAMNHKDTSNRRGRFFKQQLEKSRTNLKIGPSKSALGSCSGADSRLSMYSLDTLRINLTPKTKYMRGDPYRSVTSAQMKSSRTALPQRNLGYRKPNNTPISEHDKQVTSQNPRKISSKLPLMKDPQRGRPKKQIQKDKDIKTMVEQVDASPARMSKELKEGHSSRRGSLVHTPTSATSLKSLDSAMTKSTGPDIKKTSTSVGINENTLNNAQIENTKSKHPNHHSDNAAQDPLRNNTISPSQHKNEDHCRVCVFFHLLQPILSTLENLLD</sequence>
<accession>A0A4C1V4W4</accession>
<evidence type="ECO:0000313" key="2">
    <source>
        <dbReference type="EMBL" id="GBP33863.1"/>
    </source>
</evidence>
<reference evidence="2 3" key="1">
    <citation type="journal article" date="2019" name="Commun. Biol.">
        <title>The bagworm genome reveals a unique fibroin gene that provides high tensile strength.</title>
        <authorList>
            <person name="Kono N."/>
            <person name="Nakamura H."/>
            <person name="Ohtoshi R."/>
            <person name="Tomita M."/>
            <person name="Numata K."/>
            <person name="Arakawa K."/>
        </authorList>
    </citation>
    <scope>NUCLEOTIDE SEQUENCE [LARGE SCALE GENOMIC DNA]</scope>
</reference>
<dbReference type="AlphaFoldDB" id="A0A4C1V4W4"/>
<feature type="compositionally biased region" description="Polar residues" evidence="1">
    <location>
        <begin position="420"/>
        <end position="439"/>
    </location>
</feature>
<feature type="compositionally biased region" description="Polar residues" evidence="1">
    <location>
        <begin position="321"/>
        <end position="335"/>
    </location>
</feature>
<organism evidence="2 3">
    <name type="scientific">Eumeta variegata</name>
    <name type="common">Bagworm moth</name>
    <name type="synonym">Eumeta japonica</name>
    <dbReference type="NCBI Taxonomy" id="151549"/>
    <lineage>
        <taxon>Eukaryota</taxon>
        <taxon>Metazoa</taxon>
        <taxon>Ecdysozoa</taxon>
        <taxon>Arthropoda</taxon>
        <taxon>Hexapoda</taxon>
        <taxon>Insecta</taxon>
        <taxon>Pterygota</taxon>
        <taxon>Neoptera</taxon>
        <taxon>Endopterygota</taxon>
        <taxon>Lepidoptera</taxon>
        <taxon>Glossata</taxon>
        <taxon>Ditrysia</taxon>
        <taxon>Tineoidea</taxon>
        <taxon>Psychidae</taxon>
        <taxon>Oiketicinae</taxon>
        <taxon>Eumeta</taxon>
    </lineage>
</organism>
<proteinExistence type="predicted"/>